<dbReference type="EMBL" id="KL250548">
    <property type="protein sequence ID" value="KGB33429.1"/>
    <property type="molecule type" value="Genomic_DNA"/>
</dbReference>
<dbReference type="STRING" id="6185.A0A094ZKK2"/>
<dbReference type="Pfam" id="PF00653">
    <property type="entry name" value="BIR"/>
    <property type="match status" value="1"/>
</dbReference>
<name>A0A094ZKK2_SCHHA</name>
<reference evidence="4" key="1">
    <citation type="journal article" date="2012" name="Nat. Genet.">
        <title>Whole-genome sequence of Schistosoma haematobium.</title>
        <authorList>
            <person name="Young N.D."/>
            <person name="Jex A.R."/>
            <person name="Li B."/>
            <person name="Liu S."/>
            <person name="Yang L."/>
            <person name="Xiong Z."/>
            <person name="Li Y."/>
            <person name="Cantacessi C."/>
            <person name="Hall R.S."/>
            <person name="Xu X."/>
            <person name="Chen F."/>
            <person name="Wu X."/>
            <person name="Zerlotini A."/>
            <person name="Oliveira G."/>
            <person name="Hofmann A."/>
            <person name="Zhang G."/>
            <person name="Fang X."/>
            <person name="Kang Y."/>
            <person name="Campbell B.E."/>
            <person name="Loukas A."/>
            <person name="Ranganathan S."/>
            <person name="Rollinson D."/>
            <person name="Rinaldi G."/>
            <person name="Brindley P.J."/>
            <person name="Yang H."/>
            <person name="Wang J."/>
            <person name="Wang J."/>
            <person name="Gasser R.B."/>
        </authorList>
    </citation>
    <scope>NUCLEOTIDE SEQUENCE [LARGE SCALE GENOMIC DNA]</scope>
</reference>
<dbReference type="InterPro" id="IPR001370">
    <property type="entry name" value="BIR_rpt"/>
</dbReference>
<dbReference type="AlphaFoldDB" id="A0A094ZKK2"/>
<protein>
    <submittedName>
        <fullName evidence="4">Baculoviral IAP repeat-containing protein 6</fullName>
    </submittedName>
</protein>
<keyword evidence="2" id="KW-0862">Zinc</keyword>
<keyword evidence="1" id="KW-0479">Metal-binding</keyword>
<dbReference type="SUPFAM" id="SSF57924">
    <property type="entry name" value="Inhibitor of apoptosis (IAP) repeat"/>
    <property type="match status" value="1"/>
</dbReference>
<dbReference type="CDD" id="cd00022">
    <property type="entry name" value="BIR"/>
    <property type="match status" value="1"/>
</dbReference>
<evidence type="ECO:0000256" key="1">
    <source>
        <dbReference type="ARBA" id="ARBA00022723"/>
    </source>
</evidence>
<dbReference type="InterPro" id="IPR051190">
    <property type="entry name" value="Baculoviral_IAP"/>
</dbReference>
<proteinExistence type="predicted"/>
<dbReference type="PROSITE" id="PS50143">
    <property type="entry name" value="BIR_REPEAT_2"/>
    <property type="match status" value="1"/>
</dbReference>
<dbReference type="Gene3D" id="1.10.1170.10">
    <property type="entry name" value="Inhibitor Of Apoptosis Protein (2mihbC-IAP-1), Chain A"/>
    <property type="match status" value="1"/>
</dbReference>
<dbReference type="PANTHER" id="PTHR46771:SF5">
    <property type="entry name" value="DETERIN"/>
    <property type="match status" value="1"/>
</dbReference>
<feature type="region of interest" description="Disordered" evidence="3">
    <location>
        <begin position="366"/>
        <end position="391"/>
    </location>
</feature>
<dbReference type="SMART" id="SM00238">
    <property type="entry name" value="BIR"/>
    <property type="match status" value="1"/>
</dbReference>
<gene>
    <name evidence="4" type="ORF">MS3_01617</name>
</gene>
<evidence type="ECO:0000313" key="4">
    <source>
        <dbReference type="EMBL" id="KGB33429.1"/>
    </source>
</evidence>
<dbReference type="PANTHER" id="PTHR46771">
    <property type="entry name" value="DETERIN"/>
    <property type="match status" value="1"/>
</dbReference>
<feature type="compositionally biased region" description="Acidic residues" evidence="3">
    <location>
        <begin position="366"/>
        <end position="389"/>
    </location>
</feature>
<evidence type="ECO:0000256" key="2">
    <source>
        <dbReference type="ARBA" id="ARBA00022833"/>
    </source>
</evidence>
<accession>A0A094ZKK2</accession>
<evidence type="ECO:0000256" key="3">
    <source>
        <dbReference type="SAM" id="MobiDB-lite"/>
    </source>
</evidence>
<dbReference type="GO" id="GO:0046872">
    <property type="term" value="F:metal ion binding"/>
    <property type="evidence" value="ECO:0007669"/>
    <property type="project" value="UniProtKB-KW"/>
</dbReference>
<organism evidence="4">
    <name type="scientific">Schistosoma haematobium</name>
    <name type="common">Blood fluke</name>
    <dbReference type="NCBI Taxonomy" id="6185"/>
    <lineage>
        <taxon>Eukaryota</taxon>
        <taxon>Metazoa</taxon>
        <taxon>Spiralia</taxon>
        <taxon>Lophotrochozoa</taxon>
        <taxon>Platyhelminthes</taxon>
        <taxon>Trematoda</taxon>
        <taxon>Digenea</taxon>
        <taxon>Strigeidida</taxon>
        <taxon>Schistosomatoidea</taxon>
        <taxon>Schistosomatidae</taxon>
        <taxon>Schistosoma</taxon>
    </lineage>
</organism>
<sequence length="757" mass="85896">MLYSLFDKLQHSSANKGVLLTTPLLKSILHRLTRAVTDSDSILIFTAMREPFTMQSEAHRRLTFTHWPHMDYQWATPSTLSEAGFYFPFKFPLDIVFCLECLVRLSSWEPTDEPWSEHIRHSPQCSFVSSPNSKSIPSTFSWSTETAQTHSISDDPIIQIMVLTASTSKDFVATSTVDGGITVWDLSYFNRRSLEFNLVDVLNASIVTTTTTTSEMITKSQLQVHSGCLLVSNSSNMKFINLPQLPKIHHLILGCCLPYSVYNKLHYCMHTMSTTNKFENVKNNNFKKYQLCLIIIKLTPLNSEQVMWIADSTFSSTTTTTPFSSKSIFPNQFNIHSIPIDLVKFLPSIGYDHNNNDDDTIEYEELGDIDDNENETDNDDYEDDFDEESSDKLSSVHINNIITDSAPKDNISTSSVNSKKVQNQSNVYITLLRKNISSNNPVSFIHNPSKTSTNADCNEFHHVSSVLDHSLVVHDLNAPFIDDEYDCTYSSEYKSQTSDDNIDFNNALLSNYLKIPGRVYHMPTESIISSERLRELNANIIAGPYLLSDFLSMNDRCSNIPMTSSELIKSRSRLFSVHIKIVDAKNETSNLGCQSATTVEIQQPPLLLSDIFAQIGLSIHQFNTTCYCYDHPAPPNDFVNETPSSSSLSTDQLTTVNDIDNDFNGRTSLKSCKMHTILHERAQLLAILRSMKLHEDCFNFLSSTDGTCNHSSNNNHNKWRDFLTQNSYHHNSNFSSIILDILNWVVLMYLHELELSW</sequence>